<dbReference type="Pfam" id="PF02891">
    <property type="entry name" value="zf-MIZ"/>
    <property type="match status" value="1"/>
</dbReference>
<dbReference type="AlphaFoldDB" id="A0A7S2RZQ1"/>
<dbReference type="SUPFAM" id="SSF68906">
    <property type="entry name" value="SAP domain"/>
    <property type="match status" value="1"/>
</dbReference>
<dbReference type="PROSITE" id="PS51044">
    <property type="entry name" value="ZF_SP_RING"/>
    <property type="match status" value="1"/>
</dbReference>
<comment type="subcellular location">
    <subcellularLocation>
        <location evidence="1">Nucleus</location>
    </subcellularLocation>
</comment>
<evidence type="ECO:0000256" key="11">
    <source>
        <dbReference type="SAM" id="MobiDB-lite"/>
    </source>
</evidence>
<sequence length="502" mass="56216">MMDVNQELEMKARNSTVAKLKRVLRDFALTMSGRKEVLVQRLVDYGQRTGRSHELIASIAGIPSDNRYAGNQSRQGYRPDDNTGLFDYMDFGVSSNMMEDRTFLENLAPLLVDGNEGQKAIAIKQLDRIMENDPWFKKREVLKDCVLVTSTNSRVRLNMLTYQYCLRGDLGTSVLVYCTKVGNAVNESAIQEWPSSVSVTVNSKYATVAQRCADGQHVNKATLERPCDITSLLAVSANNEVRVIKPAMSNVVEKEVFAIRVAIVDNIKVEDVIPQLERNNKEESLRTVKEVFGDGEVVFSEMLVDLRDPLSFQRIQIPAKSKQCEHVQCFDAKTFFSFQKTAKNAKWKCFICNKGPFRKEDIVIDSWFSEILEACKGDSSIEKIEYFEDGSWKQKKDDDEDSCGPSTQASKQTDSSSVVGQKRKHEETGLADAPAPAPNDPASNDSNFVSLVSDDEDDAPGPITNSVVVPNTFAPSILHNQDIPPMPFQQMQQLFPYGFTPI</sequence>
<dbReference type="InterPro" id="IPR036361">
    <property type="entry name" value="SAP_dom_sf"/>
</dbReference>
<dbReference type="GO" id="GO:0008270">
    <property type="term" value="F:zinc ion binding"/>
    <property type="evidence" value="ECO:0007669"/>
    <property type="project" value="UniProtKB-KW"/>
</dbReference>
<evidence type="ECO:0000256" key="9">
    <source>
        <dbReference type="ARBA" id="ARBA00023242"/>
    </source>
</evidence>
<reference evidence="14" key="1">
    <citation type="submission" date="2021-01" db="EMBL/GenBank/DDBJ databases">
        <authorList>
            <person name="Corre E."/>
            <person name="Pelletier E."/>
            <person name="Niang G."/>
            <person name="Scheremetjew M."/>
            <person name="Finn R."/>
            <person name="Kale V."/>
            <person name="Holt S."/>
            <person name="Cochrane G."/>
            <person name="Meng A."/>
            <person name="Brown T."/>
            <person name="Cohen L."/>
        </authorList>
    </citation>
    <scope>NUCLEOTIDE SEQUENCE</scope>
    <source>
        <strain evidence="14">NY070348D</strain>
    </source>
</reference>
<evidence type="ECO:0000256" key="2">
    <source>
        <dbReference type="ARBA" id="ARBA00004718"/>
    </source>
</evidence>
<keyword evidence="8" id="KW-0862">Zinc</keyword>
<dbReference type="PANTHER" id="PTHR10782">
    <property type="entry name" value="ZINC FINGER MIZ DOMAIN-CONTAINING PROTEIN"/>
    <property type="match status" value="1"/>
</dbReference>
<dbReference type="UniPathway" id="UPA00886"/>
<evidence type="ECO:0000256" key="8">
    <source>
        <dbReference type="ARBA" id="ARBA00022833"/>
    </source>
</evidence>
<protein>
    <submittedName>
        <fullName evidence="14">Uncharacterized protein</fullName>
    </submittedName>
</protein>
<evidence type="ECO:0000256" key="5">
    <source>
        <dbReference type="ARBA" id="ARBA00022723"/>
    </source>
</evidence>
<keyword evidence="7" id="KW-0833">Ubl conjugation pathway</keyword>
<name>A0A7S2RZQ1_9STRA</name>
<dbReference type="GO" id="GO:0061665">
    <property type="term" value="F:SUMO ligase activity"/>
    <property type="evidence" value="ECO:0007669"/>
    <property type="project" value="TreeGrafter"/>
</dbReference>
<comment type="similarity">
    <text evidence="3">Belongs to the PIAS family.</text>
</comment>
<organism evidence="14">
    <name type="scientific">Mucochytrium quahogii</name>
    <dbReference type="NCBI Taxonomy" id="96639"/>
    <lineage>
        <taxon>Eukaryota</taxon>
        <taxon>Sar</taxon>
        <taxon>Stramenopiles</taxon>
        <taxon>Bigyra</taxon>
        <taxon>Labyrinthulomycetes</taxon>
        <taxon>Thraustochytrida</taxon>
        <taxon>Thraustochytriidae</taxon>
        <taxon>Mucochytrium</taxon>
    </lineage>
</organism>
<evidence type="ECO:0000259" key="13">
    <source>
        <dbReference type="PROSITE" id="PS51044"/>
    </source>
</evidence>
<feature type="region of interest" description="Disordered" evidence="11">
    <location>
        <begin position="391"/>
        <end position="460"/>
    </location>
</feature>
<evidence type="ECO:0000259" key="12">
    <source>
        <dbReference type="PROSITE" id="PS50800"/>
    </source>
</evidence>
<keyword evidence="9" id="KW-0539">Nucleus</keyword>
<feature type="compositionally biased region" description="Polar residues" evidence="11">
    <location>
        <begin position="404"/>
        <end position="419"/>
    </location>
</feature>
<dbReference type="InterPro" id="IPR004181">
    <property type="entry name" value="Znf_MIZ"/>
</dbReference>
<evidence type="ECO:0000256" key="10">
    <source>
        <dbReference type="PROSITE-ProRule" id="PRU00452"/>
    </source>
</evidence>
<evidence type="ECO:0000256" key="3">
    <source>
        <dbReference type="ARBA" id="ARBA00005383"/>
    </source>
</evidence>
<accession>A0A7S2RZQ1</accession>
<feature type="domain" description="SAP" evidence="12">
    <location>
        <begin position="12"/>
        <end position="46"/>
    </location>
</feature>
<dbReference type="InterPro" id="IPR003034">
    <property type="entry name" value="SAP_dom"/>
</dbReference>
<dbReference type="EMBL" id="HBHK01013273">
    <property type="protein sequence ID" value="CAD9684194.1"/>
    <property type="molecule type" value="Transcribed_RNA"/>
</dbReference>
<proteinExistence type="inferred from homology"/>
<evidence type="ECO:0000313" key="14">
    <source>
        <dbReference type="EMBL" id="CAD9684194.1"/>
    </source>
</evidence>
<dbReference type="GO" id="GO:0016925">
    <property type="term" value="P:protein sumoylation"/>
    <property type="evidence" value="ECO:0007669"/>
    <property type="project" value="UniProtKB-UniPathway"/>
</dbReference>
<keyword evidence="6 10" id="KW-0863">Zinc-finger</keyword>
<dbReference type="CDD" id="cd16650">
    <property type="entry name" value="SP-RING_PIAS-like"/>
    <property type="match status" value="1"/>
</dbReference>
<dbReference type="GO" id="GO:0005634">
    <property type="term" value="C:nucleus"/>
    <property type="evidence" value="ECO:0007669"/>
    <property type="project" value="UniProtKB-SubCell"/>
</dbReference>
<dbReference type="PANTHER" id="PTHR10782:SF4">
    <property type="entry name" value="TONALLI, ISOFORM E"/>
    <property type="match status" value="1"/>
</dbReference>
<evidence type="ECO:0000256" key="4">
    <source>
        <dbReference type="ARBA" id="ARBA00022679"/>
    </source>
</evidence>
<dbReference type="PROSITE" id="PS50800">
    <property type="entry name" value="SAP"/>
    <property type="match status" value="1"/>
</dbReference>
<gene>
    <name evidence="14" type="ORF">QSP1433_LOCUS8347</name>
</gene>
<comment type="pathway">
    <text evidence="2">Protein modification; protein sumoylation.</text>
</comment>
<evidence type="ECO:0000256" key="7">
    <source>
        <dbReference type="ARBA" id="ARBA00022786"/>
    </source>
</evidence>
<keyword evidence="5" id="KW-0479">Metal-binding</keyword>
<dbReference type="Gene3D" id="3.30.40.10">
    <property type="entry name" value="Zinc/RING finger domain, C3HC4 (zinc finger)"/>
    <property type="match status" value="1"/>
</dbReference>
<keyword evidence="4" id="KW-0808">Transferase</keyword>
<evidence type="ECO:0000256" key="6">
    <source>
        <dbReference type="ARBA" id="ARBA00022771"/>
    </source>
</evidence>
<dbReference type="InterPro" id="IPR013083">
    <property type="entry name" value="Znf_RING/FYVE/PHD"/>
</dbReference>
<evidence type="ECO:0000256" key="1">
    <source>
        <dbReference type="ARBA" id="ARBA00004123"/>
    </source>
</evidence>
<dbReference type="GO" id="GO:0000785">
    <property type="term" value="C:chromatin"/>
    <property type="evidence" value="ECO:0007669"/>
    <property type="project" value="TreeGrafter"/>
</dbReference>
<feature type="domain" description="SP-RING-type" evidence="13">
    <location>
        <begin position="293"/>
        <end position="377"/>
    </location>
</feature>